<dbReference type="Pfam" id="PF03995">
    <property type="entry name" value="Inhibitor_I36"/>
    <property type="match status" value="1"/>
</dbReference>
<comment type="caution">
    <text evidence="2">The sequence shown here is derived from an EMBL/GenBank/DDBJ whole genome shotgun (WGS) entry which is preliminary data.</text>
</comment>
<protein>
    <recommendedName>
        <fullName evidence="4">Peptidase inhibitor family I36</fullName>
    </recommendedName>
</protein>
<evidence type="ECO:0000313" key="3">
    <source>
        <dbReference type="Proteomes" id="UP000248544"/>
    </source>
</evidence>
<reference evidence="2 3" key="1">
    <citation type="submission" date="2018-01" db="EMBL/GenBank/DDBJ databases">
        <title>Draft genome sequence of Sphaerisporangium sp. 7K107.</title>
        <authorList>
            <person name="Sahin N."/>
            <person name="Saygin H."/>
            <person name="Ay H."/>
        </authorList>
    </citation>
    <scope>NUCLEOTIDE SEQUENCE [LARGE SCALE GENOMIC DNA]</scope>
    <source>
        <strain evidence="2 3">7K107</strain>
    </source>
</reference>
<dbReference type="PROSITE" id="PS51318">
    <property type="entry name" value="TAT"/>
    <property type="match status" value="1"/>
</dbReference>
<dbReference type="InterPro" id="IPR006311">
    <property type="entry name" value="TAT_signal"/>
</dbReference>
<dbReference type="PROSITE" id="PS51257">
    <property type="entry name" value="PROKAR_LIPOPROTEIN"/>
    <property type="match status" value="1"/>
</dbReference>
<feature type="signal peptide" evidence="1">
    <location>
        <begin position="1"/>
        <end position="29"/>
    </location>
</feature>
<feature type="chain" id="PRO_5016039358" description="Peptidase inhibitor family I36" evidence="1">
    <location>
        <begin position="30"/>
        <end position="126"/>
    </location>
</feature>
<name>A0A2W2FDT1_9ACTN</name>
<organism evidence="2 3">
    <name type="scientific">Spongiactinospora gelatinilytica</name>
    <dbReference type="NCBI Taxonomy" id="2666298"/>
    <lineage>
        <taxon>Bacteria</taxon>
        <taxon>Bacillati</taxon>
        <taxon>Actinomycetota</taxon>
        <taxon>Actinomycetes</taxon>
        <taxon>Streptosporangiales</taxon>
        <taxon>Streptosporangiaceae</taxon>
        <taxon>Spongiactinospora</taxon>
    </lineage>
</organism>
<gene>
    <name evidence="2" type="ORF">C1I98_37805</name>
</gene>
<dbReference type="RefSeq" id="WP_111172051.1">
    <property type="nucleotide sequence ID" value="NZ_POUA01000622.1"/>
</dbReference>
<evidence type="ECO:0008006" key="4">
    <source>
        <dbReference type="Google" id="ProtNLM"/>
    </source>
</evidence>
<dbReference type="AlphaFoldDB" id="A0A2W2FDT1"/>
<keyword evidence="1" id="KW-0732">Signal</keyword>
<keyword evidence="3" id="KW-1185">Reference proteome</keyword>
<evidence type="ECO:0000256" key="1">
    <source>
        <dbReference type="SAM" id="SignalP"/>
    </source>
</evidence>
<accession>A0A2W2FDT1</accession>
<dbReference type="EMBL" id="POUA01000622">
    <property type="protein sequence ID" value="PZG19827.1"/>
    <property type="molecule type" value="Genomic_DNA"/>
</dbReference>
<dbReference type="Proteomes" id="UP000248544">
    <property type="component" value="Unassembled WGS sequence"/>
</dbReference>
<dbReference type="Gene3D" id="2.60.20.10">
    <property type="entry name" value="Crystallins"/>
    <property type="match status" value="1"/>
</dbReference>
<sequence length="126" mass="13800">MKKRKTLLAGAVAAACAAATLVTAAPAQAKVMAWEFCKPGMVCLWEHDYGTGAMKGWGEGDREMLYVGNDINDKTSSLWNRTSRTICFYTEHNLDGIGIAVGSGQWVDRLSRSNINDMINSWASYC</sequence>
<evidence type="ECO:0000313" key="2">
    <source>
        <dbReference type="EMBL" id="PZG19827.1"/>
    </source>
</evidence>
<proteinExistence type="predicted"/>